<feature type="domain" description="Nudix hydrolase" evidence="5">
    <location>
        <begin position="5"/>
        <end position="142"/>
    </location>
</feature>
<accession>A0A7Z2S8J7</accession>
<dbReference type="RefSeq" id="WP_160591552.1">
    <property type="nucleotide sequence ID" value="NZ_CP047895.1"/>
</dbReference>
<dbReference type="InterPro" id="IPR020476">
    <property type="entry name" value="Nudix_hydrolase"/>
</dbReference>
<keyword evidence="2 4" id="KW-0378">Hydrolase</keyword>
<dbReference type="PANTHER" id="PTHR43046">
    <property type="entry name" value="GDP-MANNOSE MANNOSYL HYDROLASE"/>
    <property type="match status" value="1"/>
</dbReference>
<evidence type="ECO:0000256" key="2">
    <source>
        <dbReference type="ARBA" id="ARBA00022801"/>
    </source>
</evidence>
<dbReference type="PANTHER" id="PTHR43046:SF12">
    <property type="entry name" value="GDP-MANNOSE MANNOSYL HYDROLASE"/>
    <property type="match status" value="1"/>
</dbReference>
<dbReference type="Gene3D" id="3.90.79.10">
    <property type="entry name" value="Nucleoside Triphosphate Pyrophosphohydrolase"/>
    <property type="match status" value="1"/>
</dbReference>
<proteinExistence type="inferred from homology"/>
<dbReference type="AlphaFoldDB" id="A0A7Z2S8J7"/>
<evidence type="ECO:0000259" key="5">
    <source>
        <dbReference type="PROSITE" id="PS51462"/>
    </source>
</evidence>
<comment type="cofactor">
    <cofactor evidence="1">
        <name>Mg(2+)</name>
        <dbReference type="ChEBI" id="CHEBI:18420"/>
    </cofactor>
</comment>
<dbReference type="EMBL" id="CP047895">
    <property type="protein sequence ID" value="QHL89894.1"/>
    <property type="molecule type" value="Genomic_DNA"/>
</dbReference>
<dbReference type="InterPro" id="IPR015797">
    <property type="entry name" value="NUDIX_hydrolase-like_dom_sf"/>
</dbReference>
<dbReference type="InterPro" id="IPR020084">
    <property type="entry name" value="NUDIX_hydrolase_CS"/>
</dbReference>
<comment type="similarity">
    <text evidence="4">Belongs to the Nudix hydrolase family.</text>
</comment>
<name>A0A7Z2S8J7_9SPHN</name>
<keyword evidence="7" id="KW-1185">Reference proteome</keyword>
<dbReference type="CDD" id="cd04685">
    <property type="entry name" value="NUDIX_Hydrolase"/>
    <property type="match status" value="1"/>
</dbReference>
<dbReference type="InterPro" id="IPR000086">
    <property type="entry name" value="NUDIX_hydrolase_dom"/>
</dbReference>
<dbReference type="PRINTS" id="PR00502">
    <property type="entry name" value="NUDIXFAMILY"/>
</dbReference>
<evidence type="ECO:0000256" key="4">
    <source>
        <dbReference type="RuleBase" id="RU003476"/>
    </source>
</evidence>
<evidence type="ECO:0000313" key="7">
    <source>
        <dbReference type="Proteomes" id="UP000464468"/>
    </source>
</evidence>
<dbReference type="SUPFAM" id="SSF55811">
    <property type="entry name" value="Nudix"/>
    <property type="match status" value="1"/>
</dbReference>
<dbReference type="Proteomes" id="UP000464468">
    <property type="component" value="Chromosome"/>
</dbReference>
<protein>
    <submittedName>
        <fullName evidence="6">NUDIX domain-containing protein</fullName>
    </submittedName>
</protein>
<dbReference type="KEGG" id="schy:GVO57_02465"/>
<sequence>MTVRLKRPAARILLLDSAGRVLLFRFVADDRPPFWATPGGALEPGEAYAAAARRELFEETGIVADPGPERFRREVVFRTLEGADVAADERFFVIRCANPEIRADGHTDLERRVMQDWRWFTRGELAGWPETIWPADLAEMLDEIAEAA</sequence>
<evidence type="ECO:0000256" key="3">
    <source>
        <dbReference type="ARBA" id="ARBA00022842"/>
    </source>
</evidence>
<evidence type="ECO:0000313" key="6">
    <source>
        <dbReference type="EMBL" id="QHL89894.1"/>
    </source>
</evidence>
<organism evidence="6 7">
    <name type="scientific">Sphingomonas changnyeongensis</name>
    <dbReference type="NCBI Taxonomy" id="2698679"/>
    <lineage>
        <taxon>Bacteria</taxon>
        <taxon>Pseudomonadati</taxon>
        <taxon>Pseudomonadota</taxon>
        <taxon>Alphaproteobacteria</taxon>
        <taxon>Sphingomonadales</taxon>
        <taxon>Sphingomonadaceae</taxon>
        <taxon>Sphingomonas</taxon>
    </lineage>
</organism>
<reference evidence="6 7" key="1">
    <citation type="submission" date="2020-01" db="EMBL/GenBank/DDBJ databases">
        <title>Sphingomonas sp. C33 whole genome sequece.</title>
        <authorList>
            <person name="Park C."/>
        </authorList>
    </citation>
    <scope>NUCLEOTIDE SEQUENCE [LARGE SCALE GENOMIC DNA]</scope>
    <source>
        <strain evidence="6 7">C33</strain>
    </source>
</reference>
<keyword evidence="3" id="KW-0460">Magnesium</keyword>
<evidence type="ECO:0000256" key="1">
    <source>
        <dbReference type="ARBA" id="ARBA00001946"/>
    </source>
</evidence>
<dbReference type="PROSITE" id="PS00893">
    <property type="entry name" value="NUDIX_BOX"/>
    <property type="match status" value="1"/>
</dbReference>
<dbReference type="PROSITE" id="PS51462">
    <property type="entry name" value="NUDIX"/>
    <property type="match status" value="1"/>
</dbReference>
<gene>
    <name evidence="6" type="ORF">GVO57_02465</name>
</gene>
<dbReference type="GO" id="GO:0016787">
    <property type="term" value="F:hydrolase activity"/>
    <property type="evidence" value="ECO:0007669"/>
    <property type="project" value="UniProtKB-KW"/>
</dbReference>
<dbReference type="Pfam" id="PF00293">
    <property type="entry name" value="NUDIX"/>
    <property type="match status" value="1"/>
</dbReference>